<reference evidence="2" key="2">
    <citation type="submission" date="2020-09" db="EMBL/GenBank/DDBJ databases">
        <authorList>
            <person name="Sun Q."/>
            <person name="Zhou Y."/>
        </authorList>
    </citation>
    <scope>NUCLEOTIDE SEQUENCE</scope>
    <source>
        <strain evidence="2">CGMCC 1.15320</strain>
    </source>
</reference>
<dbReference type="Pfam" id="PF00300">
    <property type="entry name" value="His_Phos_1"/>
    <property type="match status" value="1"/>
</dbReference>
<comment type="caution">
    <text evidence="2">The sequence shown here is derived from an EMBL/GenBank/DDBJ whole genome shotgun (WGS) entry which is preliminary data.</text>
</comment>
<dbReference type="Proteomes" id="UP000636264">
    <property type="component" value="Unassembled WGS sequence"/>
</dbReference>
<sequence>MRHAEALTESPTGDDFGRPLSPRGQEGATRIGNAMARFGWLPQRVLVSSAARTRQTWDLLKPAIESPELDCSIEERLYSATAGRVLDMIRESADAVNAVAIIGHNPSMHELALRLASESSDPAAFNLLRQKFPPAGIVRLEFEGSWQTLNPFEARLTHFLRPQDIAE</sequence>
<protein>
    <submittedName>
        <fullName evidence="2">Phosphoglycerate mutase</fullName>
    </submittedName>
</protein>
<dbReference type="AlphaFoldDB" id="A0A916W698"/>
<reference evidence="2" key="1">
    <citation type="journal article" date="2014" name="Int. J. Syst. Evol. Microbiol.">
        <title>Complete genome sequence of Corynebacterium casei LMG S-19264T (=DSM 44701T), isolated from a smear-ripened cheese.</title>
        <authorList>
            <consortium name="US DOE Joint Genome Institute (JGI-PGF)"/>
            <person name="Walter F."/>
            <person name="Albersmeier A."/>
            <person name="Kalinowski J."/>
            <person name="Ruckert C."/>
        </authorList>
    </citation>
    <scope>NUCLEOTIDE SEQUENCE</scope>
    <source>
        <strain evidence="2">CGMCC 1.15320</strain>
    </source>
</reference>
<accession>A0A916W698</accession>
<dbReference type="Gene3D" id="3.40.50.1240">
    <property type="entry name" value="Phosphoglycerate mutase-like"/>
    <property type="match status" value="1"/>
</dbReference>
<gene>
    <name evidence="2" type="ORF">GCM10011385_25520</name>
</gene>
<feature type="region of interest" description="Disordered" evidence="1">
    <location>
        <begin position="1"/>
        <end position="27"/>
    </location>
</feature>
<organism evidence="2 3">
    <name type="scientific">Nitratireductor aestuarii</name>
    <dbReference type="NCBI Taxonomy" id="1735103"/>
    <lineage>
        <taxon>Bacteria</taxon>
        <taxon>Pseudomonadati</taxon>
        <taxon>Pseudomonadota</taxon>
        <taxon>Alphaproteobacteria</taxon>
        <taxon>Hyphomicrobiales</taxon>
        <taxon>Phyllobacteriaceae</taxon>
        <taxon>Nitratireductor</taxon>
    </lineage>
</organism>
<dbReference type="SUPFAM" id="SSF53254">
    <property type="entry name" value="Phosphoglycerate mutase-like"/>
    <property type="match status" value="1"/>
</dbReference>
<evidence type="ECO:0000256" key="1">
    <source>
        <dbReference type="SAM" id="MobiDB-lite"/>
    </source>
</evidence>
<keyword evidence="3" id="KW-1185">Reference proteome</keyword>
<evidence type="ECO:0000313" key="3">
    <source>
        <dbReference type="Proteomes" id="UP000636264"/>
    </source>
</evidence>
<dbReference type="EMBL" id="BMIF01000007">
    <property type="protein sequence ID" value="GGA70568.1"/>
    <property type="molecule type" value="Genomic_DNA"/>
</dbReference>
<name>A0A916W698_9HYPH</name>
<proteinExistence type="predicted"/>
<dbReference type="InterPro" id="IPR029033">
    <property type="entry name" value="His_PPase_superfam"/>
</dbReference>
<dbReference type="CDD" id="cd07067">
    <property type="entry name" value="HP_PGM_like"/>
    <property type="match status" value="1"/>
</dbReference>
<dbReference type="PANTHER" id="PTHR47623:SF1">
    <property type="entry name" value="OS09G0287300 PROTEIN"/>
    <property type="match status" value="1"/>
</dbReference>
<dbReference type="InterPro" id="IPR013078">
    <property type="entry name" value="His_Pase_superF_clade-1"/>
</dbReference>
<dbReference type="PANTHER" id="PTHR47623">
    <property type="entry name" value="OS09G0287300 PROTEIN"/>
    <property type="match status" value="1"/>
</dbReference>
<evidence type="ECO:0000313" key="2">
    <source>
        <dbReference type="EMBL" id="GGA70568.1"/>
    </source>
</evidence>